<comment type="similarity">
    <text evidence="9">Belongs to the ribose-phosphate pyrophosphokinase family. Class I subfamily.</text>
</comment>
<feature type="domain" description="Ribose-phosphate pyrophosphokinase N-terminal" evidence="10">
    <location>
        <begin position="10"/>
        <end position="125"/>
    </location>
</feature>
<dbReference type="SMART" id="SM01400">
    <property type="entry name" value="Pribosyltran_N"/>
    <property type="match status" value="1"/>
</dbReference>
<dbReference type="UniPathway" id="UPA00087">
    <property type="reaction ID" value="UER00172"/>
</dbReference>
<dbReference type="InterPro" id="IPR000836">
    <property type="entry name" value="PRTase_dom"/>
</dbReference>
<dbReference type="EMBL" id="JAGSND010000028">
    <property type="protein sequence ID" value="MBR0600441.1"/>
    <property type="molecule type" value="Genomic_DNA"/>
</dbReference>
<evidence type="ECO:0000259" key="10">
    <source>
        <dbReference type="Pfam" id="PF13793"/>
    </source>
</evidence>
<protein>
    <recommendedName>
        <fullName evidence="9">Ribose-phosphate pyrophosphokinase</fullName>
        <shortName evidence="9">RPPK</shortName>
        <ecNumber evidence="9">2.7.6.1</ecNumber>
    </recommendedName>
    <alternativeName>
        <fullName evidence="9">5-phospho-D-ribosyl alpha-1-diphosphate synthase</fullName>
    </alternativeName>
    <alternativeName>
        <fullName evidence="9">Phosphoribosyl diphosphate synthase</fullName>
    </alternativeName>
    <alternativeName>
        <fullName evidence="9">Phosphoribosyl pyrophosphate synthase</fullName>
        <shortName evidence="9">P-Rib-PP synthase</shortName>
        <shortName evidence="9">PRPP synthase</shortName>
        <shortName evidence="9">PRPPase</shortName>
    </alternativeName>
</protein>
<dbReference type="EC" id="2.7.6.1" evidence="9"/>
<organism evidence="11 12">
    <name type="scientific">Sinanaerobacter chloroacetimidivorans</name>
    <dbReference type="NCBI Taxonomy" id="2818044"/>
    <lineage>
        <taxon>Bacteria</taxon>
        <taxon>Bacillati</taxon>
        <taxon>Bacillota</taxon>
        <taxon>Clostridia</taxon>
        <taxon>Peptostreptococcales</taxon>
        <taxon>Anaerovoracaceae</taxon>
        <taxon>Sinanaerobacter</taxon>
    </lineage>
</organism>
<keyword evidence="5 9" id="KW-0418">Kinase</keyword>
<comment type="pathway">
    <text evidence="9">Metabolic intermediate biosynthesis; 5-phospho-alpha-D-ribose 1-diphosphate biosynthesis; 5-phospho-alpha-D-ribose 1-diphosphate from D-ribose 5-phosphate (route I): step 1/1.</text>
</comment>
<dbReference type="FunFam" id="3.40.50.2020:FF:000014">
    <property type="entry name" value="Ribose-phosphate pyrophosphokinase 1"/>
    <property type="match status" value="1"/>
</dbReference>
<feature type="binding site" evidence="9">
    <location>
        <begin position="227"/>
        <end position="231"/>
    </location>
    <ligand>
        <name>D-ribose 5-phosphate</name>
        <dbReference type="ChEBI" id="CHEBI:78346"/>
    </ligand>
</feature>
<dbReference type="GO" id="GO:0005524">
    <property type="term" value="F:ATP binding"/>
    <property type="evidence" value="ECO:0007669"/>
    <property type="project" value="UniProtKB-KW"/>
</dbReference>
<feature type="binding site" evidence="9">
    <location>
        <position position="174"/>
    </location>
    <ligand>
        <name>Mg(2+)</name>
        <dbReference type="ChEBI" id="CHEBI:18420"/>
    </ligand>
</feature>
<evidence type="ECO:0000256" key="5">
    <source>
        <dbReference type="ARBA" id="ARBA00022777"/>
    </source>
</evidence>
<keyword evidence="4 9" id="KW-0547">Nucleotide-binding</keyword>
<keyword evidence="2 9" id="KW-0479">Metal-binding</keyword>
<feature type="binding site" evidence="9">
    <location>
        <position position="199"/>
    </location>
    <ligand>
        <name>D-ribose 5-phosphate</name>
        <dbReference type="ChEBI" id="CHEBI:78346"/>
    </ligand>
</feature>
<reference evidence="11" key="2">
    <citation type="submission" date="2021-04" db="EMBL/GenBank/DDBJ databases">
        <authorList>
            <person name="Liu J."/>
        </authorList>
    </citation>
    <scope>NUCLEOTIDE SEQUENCE</scope>
    <source>
        <strain evidence="11">BAD-6</strain>
    </source>
</reference>
<comment type="subcellular location">
    <subcellularLocation>
        <location evidence="9">Cytoplasm</location>
    </subcellularLocation>
</comment>
<dbReference type="Pfam" id="PF13793">
    <property type="entry name" value="Pribosyltran_N"/>
    <property type="match status" value="1"/>
</dbReference>
<dbReference type="GO" id="GO:0005737">
    <property type="term" value="C:cytoplasm"/>
    <property type="evidence" value="ECO:0007669"/>
    <property type="project" value="UniProtKB-SubCell"/>
</dbReference>
<dbReference type="PROSITE" id="PS00114">
    <property type="entry name" value="PRPP_SYNTHASE"/>
    <property type="match status" value="1"/>
</dbReference>
<dbReference type="GO" id="GO:0006015">
    <property type="term" value="P:5-phosphoribose 1-diphosphate biosynthetic process"/>
    <property type="evidence" value="ECO:0007669"/>
    <property type="project" value="UniProtKB-UniRule"/>
</dbReference>
<sequence length="316" mass="34728">MKNGVFTDFKIFAGNSNHELAEEIASIMGKPLGKATVSKFSDGEISVSLWETVRGIDTYIVQPTCDPVNDSLMELLIMIDAMKRASAGRINAVVPYYGYARQDRKAKARDPITAKLVADLLSSAGADRVVTMDLHAPQIQGYFNIPVDHLLGMPILVKYFREMRLDDLVIVSPDHGSVTRARNMAHPLDAPIAIVDKRRPKANVSEIMNIIGDIEDKNVILVDDMIDTAGTITNAANALKEMGARDVYACATHPILSGPAIERIQDSAIKELVLLNTTPIPEEKKIDKIKLLSVAPLFAEAMIRIFTNDSISRLFD</sequence>
<dbReference type="InterPro" id="IPR029099">
    <property type="entry name" value="Pribosyltran_N"/>
</dbReference>
<dbReference type="InterPro" id="IPR005946">
    <property type="entry name" value="Rib-P_diPkinase"/>
</dbReference>
<dbReference type="PANTHER" id="PTHR10210">
    <property type="entry name" value="RIBOSE-PHOSPHATE DIPHOSPHOKINASE FAMILY MEMBER"/>
    <property type="match status" value="1"/>
</dbReference>
<evidence type="ECO:0000256" key="6">
    <source>
        <dbReference type="ARBA" id="ARBA00022840"/>
    </source>
</evidence>
<dbReference type="RefSeq" id="WP_227020556.1">
    <property type="nucleotide sequence ID" value="NZ_JAGSND010000028.1"/>
</dbReference>
<proteinExistence type="inferred from homology"/>
<evidence type="ECO:0000256" key="7">
    <source>
        <dbReference type="ARBA" id="ARBA00022842"/>
    </source>
</evidence>
<feature type="binding site" evidence="9">
    <location>
        <begin position="101"/>
        <end position="102"/>
    </location>
    <ligand>
        <name>ATP</name>
        <dbReference type="ChEBI" id="CHEBI:30616"/>
    </ligand>
</feature>
<accession>A0A8J7W534</accession>
<evidence type="ECO:0000256" key="8">
    <source>
        <dbReference type="ARBA" id="ARBA00049535"/>
    </source>
</evidence>
<dbReference type="PANTHER" id="PTHR10210:SF41">
    <property type="entry name" value="RIBOSE-PHOSPHATE PYROPHOSPHOKINASE 1, CHLOROPLASTIC"/>
    <property type="match status" value="1"/>
</dbReference>
<comment type="cofactor">
    <cofactor evidence="9">
        <name>Mg(2+)</name>
        <dbReference type="ChEBI" id="CHEBI:18420"/>
    </cofactor>
    <text evidence="9">Binds 2 Mg(2+) ions per subunit.</text>
</comment>
<comment type="catalytic activity">
    <reaction evidence="8 9">
        <text>D-ribose 5-phosphate + ATP = 5-phospho-alpha-D-ribose 1-diphosphate + AMP + H(+)</text>
        <dbReference type="Rhea" id="RHEA:15609"/>
        <dbReference type="ChEBI" id="CHEBI:15378"/>
        <dbReference type="ChEBI" id="CHEBI:30616"/>
        <dbReference type="ChEBI" id="CHEBI:58017"/>
        <dbReference type="ChEBI" id="CHEBI:78346"/>
        <dbReference type="ChEBI" id="CHEBI:456215"/>
        <dbReference type="EC" id="2.7.6.1"/>
    </reaction>
</comment>
<dbReference type="GO" id="GO:0006164">
    <property type="term" value="P:purine nucleotide biosynthetic process"/>
    <property type="evidence" value="ECO:0007669"/>
    <property type="project" value="TreeGrafter"/>
</dbReference>
<keyword evidence="3 9" id="KW-0545">Nucleotide biosynthesis</keyword>
<keyword evidence="12" id="KW-1185">Reference proteome</keyword>
<dbReference type="CDD" id="cd06223">
    <property type="entry name" value="PRTases_typeI"/>
    <property type="match status" value="1"/>
</dbReference>
<dbReference type="GO" id="GO:0009156">
    <property type="term" value="P:ribonucleoside monophosphate biosynthetic process"/>
    <property type="evidence" value="ECO:0007669"/>
    <property type="project" value="InterPro"/>
</dbReference>
<reference evidence="11" key="1">
    <citation type="submission" date="2021-04" db="EMBL/GenBank/DDBJ databases">
        <title>Sinoanaerobacter chloroacetimidivorans sp. nov., an obligate anaerobic bacterium isolated from anaerobic sludge.</title>
        <authorList>
            <person name="Bao Y."/>
        </authorList>
    </citation>
    <scope>NUCLEOTIDE SEQUENCE</scope>
    <source>
        <strain evidence="11">BAD-6</strain>
    </source>
</reference>
<dbReference type="Pfam" id="PF14572">
    <property type="entry name" value="Pribosyl_synth"/>
    <property type="match status" value="1"/>
</dbReference>
<keyword evidence="7 9" id="KW-0460">Magnesium</keyword>
<name>A0A8J7W534_9FIRM</name>
<dbReference type="GO" id="GO:0004749">
    <property type="term" value="F:ribose phosphate diphosphokinase activity"/>
    <property type="evidence" value="ECO:0007669"/>
    <property type="project" value="UniProtKB-UniRule"/>
</dbReference>
<dbReference type="Proteomes" id="UP000675664">
    <property type="component" value="Unassembled WGS sequence"/>
</dbReference>
<feature type="binding site" evidence="9">
    <location>
        <begin position="42"/>
        <end position="44"/>
    </location>
    <ligand>
        <name>ATP</name>
        <dbReference type="ChEBI" id="CHEBI:30616"/>
    </ligand>
</feature>
<evidence type="ECO:0000256" key="9">
    <source>
        <dbReference type="HAMAP-Rule" id="MF_00583"/>
    </source>
</evidence>
<gene>
    <name evidence="9" type="primary">prs</name>
    <name evidence="11" type="ORF">KCX82_21460</name>
</gene>
<dbReference type="AlphaFoldDB" id="A0A8J7W534"/>
<evidence type="ECO:0000256" key="2">
    <source>
        <dbReference type="ARBA" id="ARBA00022723"/>
    </source>
</evidence>
<comment type="caution">
    <text evidence="11">The sequence shown here is derived from an EMBL/GenBank/DDBJ whole genome shotgun (WGS) entry which is preliminary data.</text>
</comment>
<evidence type="ECO:0000313" key="12">
    <source>
        <dbReference type="Proteomes" id="UP000675664"/>
    </source>
</evidence>
<dbReference type="NCBIfam" id="NF002320">
    <property type="entry name" value="PRK01259.1"/>
    <property type="match status" value="1"/>
</dbReference>
<dbReference type="SUPFAM" id="SSF53271">
    <property type="entry name" value="PRTase-like"/>
    <property type="match status" value="1"/>
</dbReference>
<evidence type="ECO:0000256" key="1">
    <source>
        <dbReference type="ARBA" id="ARBA00022679"/>
    </source>
</evidence>
<feature type="active site" evidence="9">
    <location>
        <position position="197"/>
    </location>
</feature>
<dbReference type="InterPro" id="IPR000842">
    <property type="entry name" value="PRib_PP_synth_CS"/>
</dbReference>
<evidence type="ECO:0000256" key="3">
    <source>
        <dbReference type="ARBA" id="ARBA00022727"/>
    </source>
</evidence>
<dbReference type="NCBIfam" id="TIGR01251">
    <property type="entry name" value="ribP_PPkin"/>
    <property type="match status" value="1"/>
</dbReference>
<feature type="binding site" evidence="9">
    <location>
        <position position="135"/>
    </location>
    <ligand>
        <name>Mg(2+)</name>
        <dbReference type="ChEBI" id="CHEBI:18420"/>
    </ligand>
</feature>
<dbReference type="GO" id="GO:0000287">
    <property type="term" value="F:magnesium ion binding"/>
    <property type="evidence" value="ECO:0007669"/>
    <property type="project" value="UniProtKB-UniRule"/>
</dbReference>
<keyword evidence="6 9" id="KW-0067">ATP-binding</keyword>
<dbReference type="InterPro" id="IPR029057">
    <property type="entry name" value="PRTase-like"/>
</dbReference>
<dbReference type="InterPro" id="IPR037515">
    <property type="entry name" value="Rib-P_diPkinase_bac"/>
</dbReference>
<evidence type="ECO:0000256" key="4">
    <source>
        <dbReference type="ARBA" id="ARBA00022741"/>
    </source>
</evidence>
<evidence type="ECO:0000313" key="11">
    <source>
        <dbReference type="EMBL" id="MBR0600441.1"/>
    </source>
</evidence>
<dbReference type="FunFam" id="3.40.50.2020:FF:000002">
    <property type="entry name" value="Ribose-phosphate pyrophosphokinase"/>
    <property type="match status" value="1"/>
</dbReference>
<keyword evidence="1 9" id="KW-0808">Transferase</keyword>
<comment type="function">
    <text evidence="9">Involved in the biosynthesis of the central metabolite phospho-alpha-D-ribosyl-1-pyrophosphate (PRPP) via the transfer of pyrophosphoryl group from ATP to 1-hydroxyl of ribose-5-phosphate (Rib-5-P).</text>
</comment>
<dbReference type="HAMAP" id="MF_00583_B">
    <property type="entry name" value="RibP_PPkinase_B"/>
    <property type="match status" value="1"/>
</dbReference>
<dbReference type="Gene3D" id="3.40.50.2020">
    <property type="match status" value="2"/>
</dbReference>
<dbReference type="GO" id="GO:0016301">
    <property type="term" value="F:kinase activity"/>
    <property type="evidence" value="ECO:0007669"/>
    <property type="project" value="UniProtKB-KW"/>
</dbReference>
<dbReference type="GO" id="GO:0002189">
    <property type="term" value="C:ribose phosphate diphosphokinase complex"/>
    <property type="evidence" value="ECO:0007669"/>
    <property type="project" value="TreeGrafter"/>
</dbReference>
<dbReference type="NCBIfam" id="NF002618">
    <property type="entry name" value="PRK02269.1"/>
    <property type="match status" value="1"/>
</dbReference>
<feature type="binding site" evidence="9">
    <location>
        <position position="223"/>
    </location>
    <ligand>
        <name>D-ribose 5-phosphate</name>
        <dbReference type="ChEBI" id="CHEBI:78346"/>
    </ligand>
</feature>
<keyword evidence="9" id="KW-0963">Cytoplasm</keyword>
<comment type="subunit">
    <text evidence="9">Homohexamer.</text>
</comment>